<name>A0ABS2DSQ9_9BURK</name>
<feature type="transmembrane region" description="Helical" evidence="6">
    <location>
        <begin position="281"/>
        <end position="299"/>
    </location>
</feature>
<evidence type="ECO:0000256" key="4">
    <source>
        <dbReference type="ARBA" id="ARBA00022989"/>
    </source>
</evidence>
<dbReference type="InterPro" id="IPR037185">
    <property type="entry name" value="EmrE-like"/>
</dbReference>
<feature type="transmembrane region" description="Helical" evidence="6">
    <location>
        <begin position="138"/>
        <end position="161"/>
    </location>
</feature>
<reference evidence="8 9" key="1">
    <citation type="journal article" date="2021" name="Sci. Rep.">
        <title>The distribution of antibiotic resistance genes in chicken gut microbiota commensals.</title>
        <authorList>
            <person name="Juricova H."/>
            <person name="Matiasovicova J."/>
            <person name="Kubasova T."/>
            <person name="Cejkova D."/>
            <person name="Rychlik I."/>
        </authorList>
    </citation>
    <scope>NUCLEOTIDE SEQUENCE [LARGE SCALE GENOMIC DNA]</scope>
    <source>
        <strain evidence="8 9">An829</strain>
    </source>
</reference>
<dbReference type="EMBL" id="JACJJC010000011">
    <property type="protein sequence ID" value="MBM6704376.1"/>
    <property type="molecule type" value="Genomic_DNA"/>
</dbReference>
<dbReference type="RefSeq" id="WP_205103103.1">
    <property type="nucleotide sequence ID" value="NZ_JACJJC010000011.1"/>
</dbReference>
<evidence type="ECO:0000256" key="2">
    <source>
        <dbReference type="ARBA" id="ARBA00022475"/>
    </source>
</evidence>
<feature type="transmembrane region" description="Helical" evidence="6">
    <location>
        <begin position="195"/>
        <end position="215"/>
    </location>
</feature>
<feature type="domain" description="EamA" evidence="7">
    <location>
        <begin position="10"/>
        <end position="151"/>
    </location>
</feature>
<gene>
    <name evidence="8" type="ORF">H6A60_07755</name>
</gene>
<feature type="transmembrane region" description="Helical" evidence="6">
    <location>
        <begin position="76"/>
        <end position="95"/>
    </location>
</feature>
<keyword evidence="4 6" id="KW-1133">Transmembrane helix</keyword>
<dbReference type="Proteomes" id="UP000715095">
    <property type="component" value="Unassembled WGS sequence"/>
</dbReference>
<feature type="transmembrane region" description="Helical" evidence="6">
    <location>
        <begin position="115"/>
        <end position="131"/>
    </location>
</feature>
<dbReference type="InterPro" id="IPR051258">
    <property type="entry name" value="Diverse_Substrate_Transporter"/>
</dbReference>
<evidence type="ECO:0000313" key="8">
    <source>
        <dbReference type="EMBL" id="MBM6704376.1"/>
    </source>
</evidence>
<feature type="domain" description="EamA" evidence="7">
    <location>
        <begin position="164"/>
        <end position="296"/>
    </location>
</feature>
<dbReference type="InterPro" id="IPR000620">
    <property type="entry name" value="EamA_dom"/>
</dbReference>
<evidence type="ECO:0000313" key="9">
    <source>
        <dbReference type="Proteomes" id="UP000715095"/>
    </source>
</evidence>
<evidence type="ECO:0000256" key="1">
    <source>
        <dbReference type="ARBA" id="ARBA00004651"/>
    </source>
</evidence>
<feature type="transmembrane region" description="Helical" evidence="6">
    <location>
        <begin position="167"/>
        <end position="188"/>
    </location>
</feature>
<feature type="transmembrane region" description="Helical" evidence="6">
    <location>
        <begin position="221"/>
        <end position="243"/>
    </location>
</feature>
<comment type="caution">
    <text evidence="8">The sequence shown here is derived from an EMBL/GenBank/DDBJ whole genome shotgun (WGS) entry which is preliminary data.</text>
</comment>
<dbReference type="Gene3D" id="1.10.3730.20">
    <property type="match status" value="1"/>
</dbReference>
<keyword evidence="3 6" id="KW-0812">Transmembrane</keyword>
<organism evidence="8 9">
    <name type="scientific">Sutterella massiliensis</name>
    <dbReference type="NCBI Taxonomy" id="1816689"/>
    <lineage>
        <taxon>Bacteria</taxon>
        <taxon>Pseudomonadati</taxon>
        <taxon>Pseudomonadota</taxon>
        <taxon>Betaproteobacteria</taxon>
        <taxon>Burkholderiales</taxon>
        <taxon>Sutterellaceae</taxon>
        <taxon>Sutterella</taxon>
    </lineage>
</organism>
<accession>A0ABS2DSQ9</accession>
<evidence type="ECO:0000256" key="3">
    <source>
        <dbReference type="ARBA" id="ARBA00022692"/>
    </source>
</evidence>
<keyword evidence="2" id="KW-1003">Cell membrane</keyword>
<comment type="subcellular location">
    <subcellularLocation>
        <location evidence="1">Cell membrane</location>
        <topology evidence="1">Multi-pass membrane protein</topology>
    </subcellularLocation>
</comment>
<dbReference type="SUPFAM" id="SSF103481">
    <property type="entry name" value="Multidrug resistance efflux transporter EmrE"/>
    <property type="match status" value="2"/>
</dbReference>
<evidence type="ECO:0000256" key="6">
    <source>
        <dbReference type="SAM" id="Phobius"/>
    </source>
</evidence>
<dbReference type="Pfam" id="PF00892">
    <property type="entry name" value="EamA"/>
    <property type="match status" value="2"/>
</dbReference>
<keyword evidence="9" id="KW-1185">Reference proteome</keyword>
<protein>
    <submittedName>
        <fullName evidence="8">DMT family transporter</fullName>
    </submittedName>
</protein>
<keyword evidence="5 6" id="KW-0472">Membrane</keyword>
<dbReference type="PANTHER" id="PTHR42920:SF5">
    <property type="entry name" value="EAMA DOMAIN-CONTAINING PROTEIN"/>
    <property type="match status" value="1"/>
</dbReference>
<feature type="transmembrane region" description="Helical" evidence="6">
    <location>
        <begin position="255"/>
        <end position="275"/>
    </location>
</feature>
<dbReference type="PANTHER" id="PTHR42920">
    <property type="entry name" value="OS03G0707200 PROTEIN-RELATED"/>
    <property type="match status" value="1"/>
</dbReference>
<evidence type="ECO:0000256" key="5">
    <source>
        <dbReference type="ARBA" id="ARBA00023136"/>
    </source>
</evidence>
<feature type="transmembrane region" description="Helical" evidence="6">
    <location>
        <begin position="35"/>
        <end position="56"/>
    </location>
</feature>
<proteinExistence type="predicted"/>
<sequence length="309" mass="33424">MTLFELRQTVLLLITAAIWGCTFVAQSVGMDHVGPFTFTASRMCLGALFLLGPVLFMRARLKKTKPDEWKRRKDPAYIRSLVVGGAACGLCLFGAESLQQFGLAAETEAGKSGFITALYIVLVPLLGLLLGKRSRPAIWAAVATACVGLWYLCIPADGSFSLRLGDFYTLLCAFVFSCHILVISHFVVRVNPVELSMMQFAVGSLMACTAMLLFESPEWDGWVAALIPILWAGIMSNGIAYTLQIVGQRGMNDTVASLIMSLESVVSVIAGWLLLDEVLSGRELFGCVVMAAAVVIAQLPERKKKTSAS</sequence>
<evidence type="ECO:0000259" key="7">
    <source>
        <dbReference type="Pfam" id="PF00892"/>
    </source>
</evidence>